<protein>
    <submittedName>
        <fullName evidence="2">Uncharacterized protein</fullName>
    </submittedName>
</protein>
<organism evidence="2 3">
    <name type="scientific">Halteria grandinella</name>
    <dbReference type="NCBI Taxonomy" id="5974"/>
    <lineage>
        <taxon>Eukaryota</taxon>
        <taxon>Sar</taxon>
        <taxon>Alveolata</taxon>
        <taxon>Ciliophora</taxon>
        <taxon>Intramacronucleata</taxon>
        <taxon>Spirotrichea</taxon>
        <taxon>Stichotrichia</taxon>
        <taxon>Sporadotrichida</taxon>
        <taxon>Halteriidae</taxon>
        <taxon>Halteria</taxon>
    </lineage>
</organism>
<keyword evidence="1" id="KW-0472">Membrane</keyword>
<sequence length="269" mass="31618">MARYLVQDDAEKCVQCIKQGLKYCQYGETAFKCCQLNDFTNHCQQNCSNQLVSNSFYSQYRICPQRELACGERQVNATFEEQYMTSQTGEYRGNITCVYHIENPWPDNPLYFNIYRLTNDSEIALYFREEHEDGTREFSTIIYEYPGRQTLFQGMTKEYIDEGYPFHNNTDMMKLYTFKHVKRLNVVAIGTSDHSQFDFGVSVSPLSIKAWDRLNFAADIAIWMVLITSFVYLVFSKLRKALRRRDGHEVFEDEIDQQEGVNDNQAKHE</sequence>
<reference evidence="2" key="1">
    <citation type="submission" date="2019-06" db="EMBL/GenBank/DDBJ databases">
        <authorList>
            <person name="Zheng W."/>
        </authorList>
    </citation>
    <scope>NUCLEOTIDE SEQUENCE</scope>
    <source>
        <strain evidence="2">QDHG01</strain>
    </source>
</reference>
<accession>A0A8J8NZR3</accession>
<keyword evidence="3" id="KW-1185">Reference proteome</keyword>
<evidence type="ECO:0000313" key="3">
    <source>
        <dbReference type="Proteomes" id="UP000785679"/>
    </source>
</evidence>
<dbReference type="AlphaFoldDB" id="A0A8J8NZR3"/>
<evidence type="ECO:0000313" key="2">
    <source>
        <dbReference type="EMBL" id="TNV85222.1"/>
    </source>
</evidence>
<gene>
    <name evidence="2" type="ORF">FGO68_gene7019</name>
</gene>
<comment type="caution">
    <text evidence="2">The sequence shown here is derived from an EMBL/GenBank/DDBJ whole genome shotgun (WGS) entry which is preliminary data.</text>
</comment>
<dbReference type="EMBL" id="RRYP01002023">
    <property type="protein sequence ID" value="TNV85222.1"/>
    <property type="molecule type" value="Genomic_DNA"/>
</dbReference>
<keyword evidence="1" id="KW-0812">Transmembrane</keyword>
<dbReference type="Proteomes" id="UP000785679">
    <property type="component" value="Unassembled WGS sequence"/>
</dbReference>
<proteinExistence type="predicted"/>
<keyword evidence="1" id="KW-1133">Transmembrane helix</keyword>
<feature type="transmembrane region" description="Helical" evidence="1">
    <location>
        <begin position="214"/>
        <end position="235"/>
    </location>
</feature>
<evidence type="ECO:0000256" key="1">
    <source>
        <dbReference type="SAM" id="Phobius"/>
    </source>
</evidence>
<name>A0A8J8NZR3_HALGN</name>